<organism evidence="1 2">
    <name type="scientific">Stylosanthes scabra</name>
    <dbReference type="NCBI Taxonomy" id="79078"/>
    <lineage>
        <taxon>Eukaryota</taxon>
        <taxon>Viridiplantae</taxon>
        <taxon>Streptophyta</taxon>
        <taxon>Embryophyta</taxon>
        <taxon>Tracheophyta</taxon>
        <taxon>Spermatophyta</taxon>
        <taxon>Magnoliopsida</taxon>
        <taxon>eudicotyledons</taxon>
        <taxon>Gunneridae</taxon>
        <taxon>Pentapetalae</taxon>
        <taxon>rosids</taxon>
        <taxon>fabids</taxon>
        <taxon>Fabales</taxon>
        <taxon>Fabaceae</taxon>
        <taxon>Papilionoideae</taxon>
        <taxon>50 kb inversion clade</taxon>
        <taxon>dalbergioids sensu lato</taxon>
        <taxon>Dalbergieae</taxon>
        <taxon>Pterocarpus clade</taxon>
        <taxon>Stylosanthes</taxon>
    </lineage>
</organism>
<protein>
    <submittedName>
        <fullName evidence="1">Uncharacterized protein</fullName>
    </submittedName>
</protein>
<dbReference type="Proteomes" id="UP001341840">
    <property type="component" value="Unassembled WGS sequence"/>
</dbReference>
<sequence>MLIVTYVTSAPKLEVVAFVIPRTGNLRFSPLSSHPFLLTLRSRDVSSVDASHGSERESTSFSSGLSSHSLSGSSSGSSSFGCCSGSGASSSDSSSKGDLVDRYFVDTFPPMSFSYIPVSYCTKDCQFQGNRRDKQFFEFDLEIERTLTKHKNRVKFQKALQGEGQEEVSEKSFSEEFSEEKVEEEIFEEEIKNNMADNANNQRTLVDFITPATTSCGSSIVRPAVEANNFELKSSLIHIVHQD</sequence>
<proteinExistence type="predicted"/>
<dbReference type="EMBL" id="JASCZI010000165">
    <property type="protein sequence ID" value="MED6109577.1"/>
    <property type="molecule type" value="Genomic_DNA"/>
</dbReference>
<evidence type="ECO:0000313" key="2">
    <source>
        <dbReference type="Proteomes" id="UP001341840"/>
    </source>
</evidence>
<reference evidence="1 2" key="1">
    <citation type="journal article" date="2023" name="Plants (Basel)">
        <title>Bridging the Gap: Combining Genomics and Transcriptomics Approaches to Understand Stylosanthes scabra, an Orphan Legume from the Brazilian Caatinga.</title>
        <authorList>
            <person name="Ferreira-Neto J.R.C."/>
            <person name="da Silva M.D."/>
            <person name="Binneck E."/>
            <person name="de Melo N.F."/>
            <person name="da Silva R.H."/>
            <person name="de Melo A.L.T.M."/>
            <person name="Pandolfi V."/>
            <person name="Bustamante F.O."/>
            <person name="Brasileiro-Vidal A.C."/>
            <person name="Benko-Iseppon A.M."/>
        </authorList>
    </citation>
    <scope>NUCLEOTIDE SEQUENCE [LARGE SCALE GENOMIC DNA]</scope>
    <source>
        <tissue evidence="1">Leaves</tissue>
    </source>
</reference>
<comment type="caution">
    <text evidence="1">The sequence shown here is derived from an EMBL/GenBank/DDBJ whole genome shotgun (WGS) entry which is preliminary data.</text>
</comment>
<gene>
    <name evidence="1" type="ORF">PIB30_034984</name>
</gene>
<evidence type="ECO:0000313" key="1">
    <source>
        <dbReference type="EMBL" id="MED6109577.1"/>
    </source>
</evidence>
<name>A0ABU6QCD8_9FABA</name>
<keyword evidence="2" id="KW-1185">Reference proteome</keyword>
<accession>A0ABU6QCD8</accession>